<gene>
    <name evidence="1" type="ORF">M9978_17135</name>
</gene>
<evidence type="ECO:0000313" key="2">
    <source>
        <dbReference type="Proteomes" id="UP001139451"/>
    </source>
</evidence>
<keyword evidence="2" id="KW-1185">Reference proteome</keyword>
<evidence type="ECO:0000313" key="1">
    <source>
        <dbReference type="EMBL" id="MCP3732149.1"/>
    </source>
</evidence>
<evidence type="ECO:0008006" key="3">
    <source>
        <dbReference type="Google" id="ProtNLM"/>
    </source>
</evidence>
<dbReference type="AlphaFoldDB" id="A0A9X2HMT7"/>
<dbReference type="InterPro" id="IPR014729">
    <property type="entry name" value="Rossmann-like_a/b/a_fold"/>
</dbReference>
<dbReference type="EMBL" id="JAMLDX010000015">
    <property type="protein sequence ID" value="MCP3732149.1"/>
    <property type="molecule type" value="Genomic_DNA"/>
</dbReference>
<proteinExistence type="predicted"/>
<organism evidence="1 2">
    <name type="scientific">Sphingomonas tagetis</name>
    <dbReference type="NCBI Taxonomy" id="2949092"/>
    <lineage>
        <taxon>Bacteria</taxon>
        <taxon>Pseudomonadati</taxon>
        <taxon>Pseudomonadota</taxon>
        <taxon>Alphaproteobacteria</taxon>
        <taxon>Sphingomonadales</taxon>
        <taxon>Sphingomonadaceae</taxon>
        <taxon>Sphingomonas</taxon>
    </lineage>
</organism>
<protein>
    <recommendedName>
        <fullName evidence="3">Phosphoadenosine phosphosulfate reductase family protein</fullName>
    </recommendedName>
</protein>
<accession>A0A9X2HMT7</accession>
<dbReference type="SUPFAM" id="SSF52402">
    <property type="entry name" value="Adenine nucleotide alpha hydrolases-like"/>
    <property type="match status" value="1"/>
</dbReference>
<comment type="caution">
    <text evidence="1">The sequence shown here is derived from an EMBL/GenBank/DDBJ whole genome shotgun (WGS) entry which is preliminary data.</text>
</comment>
<dbReference type="Proteomes" id="UP001139451">
    <property type="component" value="Unassembled WGS sequence"/>
</dbReference>
<dbReference type="Gene3D" id="3.40.50.620">
    <property type="entry name" value="HUPs"/>
    <property type="match status" value="1"/>
</dbReference>
<reference evidence="1" key="1">
    <citation type="submission" date="2022-05" db="EMBL/GenBank/DDBJ databases">
        <title>Sphingomonas sp. strain MG17 Genome sequencing and assembly.</title>
        <authorList>
            <person name="Kim I."/>
        </authorList>
    </citation>
    <scope>NUCLEOTIDE SEQUENCE</scope>
    <source>
        <strain evidence="1">MG17</strain>
    </source>
</reference>
<name>A0A9X2HMT7_9SPHN</name>
<sequence>MIVELVARGEPPDVVLMADTGSERPETDAFVPLFRNWLDDHGVENHVVRYVPRRFKHWPPYASLLENLLTNGTLPSISFGRHSCSQKWKIAPQDRWTEAWPPAIDAWRRGEKVVKLIGYDCSPADNRRYAEREGFDDPRYVFRYPLREWGWTRLDCARRIREAGLPVPVKSSCFFCVAMKPDELRSLPPAYLRLIVLIEARAAPRLRTVEGLWRSSVKGRGGAQPRPGSMTRFIRDEGLLSPRQVDRIVATAPTELLRFQAAAARVELAARPSMHDWLVRFNAGVRDEAA</sequence>